<feature type="region of interest" description="Disordered" evidence="1">
    <location>
        <begin position="126"/>
        <end position="204"/>
    </location>
</feature>
<comment type="caution">
    <text evidence="2">The sequence shown here is derived from an EMBL/GenBank/DDBJ whole genome shotgun (WGS) entry which is preliminary data.</text>
</comment>
<feature type="region of interest" description="Disordered" evidence="1">
    <location>
        <begin position="230"/>
        <end position="275"/>
    </location>
</feature>
<proteinExistence type="predicted"/>
<organism evidence="2 3">
    <name type="scientific">Melipona bicolor</name>
    <dbReference type="NCBI Taxonomy" id="60889"/>
    <lineage>
        <taxon>Eukaryota</taxon>
        <taxon>Metazoa</taxon>
        <taxon>Ecdysozoa</taxon>
        <taxon>Arthropoda</taxon>
        <taxon>Hexapoda</taxon>
        <taxon>Insecta</taxon>
        <taxon>Pterygota</taxon>
        <taxon>Neoptera</taxon>
        <taxon>Endopterygota</taxon>
        <taxon>Hymenoptera</taxon>
        <taxon>Apocrita</taxon>
        <taxon>Aculeata</taxon>
        <taxon>Apoidea</taxon>
        <taxon>Anthophila</taxon>
        <taxon>Apidae</taxon>
        <taxon>Melipona</taxon>
    </lineage>
</organism>
<keyword evidence="3" id="KW-1185">Reference proteome</keyword>
<feature type="compositionally biased region" description="Polar residues" evidence="1">
    <location>
        <begin position="140"/>
        <end position="163"/>
    </location>
</feature>
<accession>A0AA40GD77</accession>
<evidence type="ECO:0000313" key="3">
    <source>
        <dbReference type="Proteomes" id="UP001177670"/>
    </source>
</evidence>
<feature type="region of interest" description="Disordered" evidence="1">
    <location>
        <begin position="453"/>
        <end position="497"/>
    </location>
</feature>
<feature type="compositionally biased region" description="Low complexity" evidence="1">
    <location>
        <begin position="687"/>
        <end position="705"/>
    </location>
</feature>
<feature type="compositionally biased region" description="Polar residues" evidence="1">
    <location>
        <begin position="180"/>
        <end position="202"/>
    </location>
</feature>
<sequence>MGTCGKKLQAAIEKPVPRNVVIHGADKTGGAGGGGREKSHPPSWKGAFYVAAYKVVPVTARPPQNAEEADTQLINFAFARLTNLIGSNERAKLSSAVDTCLAQFSIQGPSDGNRVAQGLRIEEGKGIEYTDQNEPEDSGFSITGATDGSAQIQGASDGHSNFQIHGATRGPAERYVQGPTAGSYNIQGSTDGHSQSIIQGSYDTDLGPAKSLQYNDPSGLRVNWRSYDRRPQPTAHQEAQYSETSVANVPRASSRQKSRRPPPPPPEPVQQSKPLETAPSHIQHLLQLQAQLPYVNIVPEPYRYENLIASQGNQQPRYEPQYEPQYEPREEPAPEPRRPNYRGKSRGSPRHRRQTSQYRQGAAPVQRQQPRRLSQPPADPPINYNPNLPPHLQQLLKYQAQTPYINSIPEQYRFNPEPAVQMQLEQVRRHYQDLLRQQPASPTVHTVLPAVAPAPKQIRGPPQDLPSHPRQRRQAAHQPQRQLRPQSLPAEPAPQYSTNIPNSIRSILQFQAQIPYNIIANQVEYKFDKTYVPQSAQPAGPPQVQYQGQSQYQGQRQYREENQYQDQNQYQSQIQSVDEYQGQPTQTYPSQSQYLQYPQYQAQYGAQQAEQGILILAVASIYATDVAFGDLLGQEFQHAAIDHARERRQVGHLRTVNQAPPQIQQLIQAQQFRPPLVPVPPQPIPKLGPSQPAQPQQLSQAQAQQYRPQVTFASGVQQPDYRNIAATGQAQYKKPILPQQPQYRPLPQQQPQYRPLPQQQPQQQQYRPLPQQSYNPGPQYSSKLPAHIQQLLQYQNSLSNAIPQKG</sequence>
<feature type="region of interest" description="Disordered" evidence="1">
    <location>
        <begin position="311"/>
        <end position="388"/>
    </location>
</feature>
<dbReference type="EMBL" id="JAHYIQ010000002">
    <property type="protein sequence ID" value="KAK1135185.1"/>
    <property type="molecule type" value="Genomic_DNA"/>
</dbReference>
<feature type="region of interest" description="Disordered" evidence="1">
    <location>
        <begin position="675"/>
        <end position="705"/>
    </location>
</feature>
<evidence type="ECO:0000256" key="1">
    <source>
        <dbReference type="SAM" id="MobiDB-lite"/>
    </source>
</evidence>
<feature type="compositionally biased region" description="Low complexity" evidence="1">
    <location>
        <begin position="364"/>
        <end position="376"/>
    </location>
</feature>
<feature type="compositionally biased region" description="Low complexity" evidence="1">
    <location>
        <begin position="314"/>
        <end position="325"/>
    </location>
</feature>
<dbReference type="Proteomes" id="UP001177670">
    <property type="component" value="Unassembled WGS sequence"/>
</dbReference>
<dbReference type="AlphaFoldDB" id="A0AA40GD77"/>
<feature type="compositionally biased region" description="Basic and acidic residues" evidence="1">
    <location>
        <begin position="326"/>
        <end position="338"/>
    </location>
</feature>
<feature type="compositionally biased region" description="Low complexity" evidence="1">
    <location>
        <begin position="476"/>
        <end position="489"/>
    </location>
</feature>
<protein>
    <submittedName>
        <fullName evidence="2">Uncharacterized protein</fullName>
    </submittedName>
</protein>
<gene>
    <name evidence="2" type="ORF">K0M31_007956</name>
</gene>
<feature type="compositionally biased region" description="Low complexity" evidence="1">
    <location>
        <begin position="543"/>
        <end position="556"/>
    </location>
</feature>
<feature type="compositionally biased region" description="Basic residues" evidence="1">
    <location>
        <begin position="339"/>
        <end position="354"/>
    </location>
</feature>
<feature type="region of interest" description="Disordered" evidence="1">
    <location>
        <begin position="534"/>
        <end position="556"/>
    </location>
</feature>
<feature type="compositionally biased region" description="Low complexity" evidence="1">
    <location>
        <begin position="740"/>
        <end position="772"/>
    </location>
</feature>
<evidence type="ECO:0000313" key="2">
    <source>
        <dbReference type="EMBL" id="KAK1135185.1"/>
    </source>
</evidence>
<feature type="region of interest" description="Disordered" evidence="1">
    <location>
        <begin position="21"/>
        <end position="41"/>
    </location>
</feature>
<name>A0AA40GD77_9HYME</name>
<feature type="compositionally biased region" description="Polar residues" evidence="1">
    <location>
        <begin position="773"/>
        <end position="782"/>
    </location>
</feature>
<feature type="compositionally biased region" description="Polar residues" evidence="1">
    <location>
        <begin position="234"/>
        <end position="247"/>
    </location>
</feature>
<feature type="region of interest" description="Disordered" evidence="1">
    <location>
        <begin position="740"/>
        <end position="788"/>
    </location>
</feature>
<reference evidence="2" key="1">
    <citation type="submission" date="2021-10" db="EMBL/GenBank/DDBJ databases">
        <title>Melipona bicolor Genome sequencing and assembly.</title>
        <authorList>
            <person name="Araujo N.S."/>
            <person name="Arias M.C."/>
        </authorList>
    </citation>
    <scope>NUCLEOTIDE SEQUENCE</scope>
    <source>
        <strain evidence="2">USP_2M_L1-L4_2017</strain>
        <tissue evidence="2">Whole body</tissue>
    </source>
</reference>
<feature type="compositionally biased region" description="Pro residues" evidence="1">
    <location>
        <begin position="675"/>
        <end position="686"/>
    </location>
</feature>